<proteinExistence type="predicted"/>
<dbReference type="Proteomes" id="UP001642409">
    <property type="component" value="Unassembled WGS sequence"/>
</dbReference>
<evidence type="ECO:0000313" key="3">
    <source>
        <dbReference type="Proteomes" id="UP001642409"/>
    </source>
</evidence>
<name>A0ABP1GZK5_9EUKA</name>
<keyword evidence="1" id="KW-1133">Transmembrane helix</keyword>
<reference evidence="2 3" key="1">
    <citation type="submission" date="2024-07" db="EMBL/GenBank/DDBJ databases">
        <authorList>
            <person name="Akdeniz Z."/>
        </authorList>
    </citation>
    <scope>NUCLEOTIDE SEQUENCE [LARGE SCALE GENOMIC DNA]</scope>
</reference>
<keyword evidence="1" id="KW-0472">Membrane</keyword>
<feature type="transmembrane region" description="Helical" evidence="1">
    <location>
        <begin position="409"/>
        <end position="427"/>
    </location>
</feature>
<dbReference type="EMBL" id="CAXDID020000013">
    <property type="protein sequence ID" value="CAL5981423.1"/>
    <property type="molecule type" value="Genomic_DNA"/>
</dbReference>
<keyword evidence="1" id="KW-0812">Transmembrane</keyword>
<comment type="caution">
    <text evidence="2">The sequence shown here is derived from an EMBL/GenBank/DDBJ whole genome shotgun (WGS) entry which is preliminary data.</text>
</comment>
<sequence length="433" mass="49768">MFQLKMLIEAVSTFKVDLYNRLDCLSDTTIIYDSEKHEMQISAVTGNFKVQIRQNTSAKIKIMVYPDLIIQKSIPLSSVTQLSDIFANLIINCDIDFDGTEQRICFRIIQKFTENISNKAELLLSLPAIIPDGSAVYSRESEFQLFTLIYISIISISSSFLNYFDCFTSNQQAVVFTNIIRLTYELNTSVRKLCIAIYLLNNSQETVITRFAQFESQILMEHSLNSIHLQVTNVWLECIFDILGEKQCLDNIKTFQKKKSPQGIISREFFKGDILVKEVQNTLFVRNAHYSSSSVSLNQSHVCFTTSNNGEENEFKQIQIDFMIGEPRLQPAQHTNILTLRGQILYPGTQNIVNSFGTYCFQIQLNLDQKQFYNMMINNQSKVTGIVNLLSDIPVDKISIQPVIYQIDYMYVLSAVLVLSSVVWYFLNEKERK</sequence>
<protein>
    <submittedName>
        <fullName evidence="2">Hypothetical_protein</fullName>
    </submittedName>
</protein>
<organism evidence="2 3">
    <name type="scientific">Hexamita inflata</name>
    <dbReference type="NCBI Taxonomy" id="28002"/>
    <lineage>
        <taxon>Eukaryota</taxon>
        <taxon>Metamonada</taxon>
        <taxon>Diplomonadida</taxon>
        <taxon>Hexamitidae</taxon>
        <taxon>Hexamitinae</taxon>
        <taxon>Hexamita</taxon>
    </lineage>
</organism>
<accession>A0ABP1GZK5</accession>
<gene>
    <name evidence="2" type="ORF">HINF_LOCUS6648</name>
</gene>
<evidence type="ECO:0000313" key="2">
    <source>
        <dbReference type="EMBL" id="CAL5981423.1"/>
    </source>
</evidence>
<evidence type="ECO:0000256" key="1">
    <source>
        <dbReference type="SAM" id="Phobius"/>
    </source>
</evidence>
<keyword evidence="3" id="KW-1185">Reference proteome</keyword>